<organism evidence="11 12">
    <name type="scientific">Phakopsora pachyrhizi</name>
    <name type="common">Asian soybean rust disease fungus</name>
    <dbReference type="NCBI Taxonomy" id="170000"/>
    <lineage>
        <taxon>Eukaryota</taxon>
        <taxon>Fungi</taxon>
        <taxon>Dikarya</taxon>
        <taxon>Basidiomycota</taxon>
        <taxon>Pucciniomycotina</taxon>
        <taxon>Pucciniomycetes</taxon>
        <taxon>Pucciniales</taxon>
        <taxon>Phakopsoraceae</taxon>
        <taxon>Phakopsora</taxon>
    </lineage>
</organism>
<evidence type="ECO:0000256" key="7">
    <source>
        <dbReference type="SAM" id="MobiDB-lite"/>
    </source>
</evidence>
<dbReference type="NCBIfam" id="TIGR01297">
    <property type="entry name" value="CDF"/>
    <property type="match status" value="1"/>
</dbReference>
<gene>
    <name evidence="10" type="ORF">PPACK8108_LOCUS16257</name>
    <name evidence="11" type="ORF">PPACK8108_LOCUS25704</name>
</gene>
<reference evidence="11" key="1">
    <citation type="submission" date="2022-06" db="EMBL/GenBank/DDBJ databases">
        <authorList>
            <consortium name="SYNGENTA / RWTH Aachen University"/>
        </authorList>
    </citation>
    <scope>NUCLEOTIDE SEQUENCE</scope>
</reference>
<dbReference type="Proteomes" id="UP001153365">
    <property type="component" value="Unassembled WGS sequence"/>
</dbReference>
<evidence type="ECO:0000256" key="2">
    <source>
        <dbReference type="ARBA" id="ARBA00008114"/>
    </source>
</evidence>
<dbReference type="GO" id="GO:0098771">
    <property type="term" value="P:inorganic ion homeostasis"/>
    <property type="evidence" value="ECO:0007669"/>
    <property type="project" value="UniProtKB-ARBA"/>
</dbReference>
<evidence type="ECO:0000313" key="10">
    <source>
        <dbReference type="EMBL" id="CAH7683025.1"/>
    </source>
</evidence>
<evidence type="ECO:0000313" key="12">
    <source>
        <dbReference type="Proteomes" id="UP001153365"/>
    </source>
</evidence>
<evidence type="ECO:0000259" key="9">
    <source>
        <dbReference type="Pfam" id="PF01545"/>
    </source>
</evidence>
<sequence length="370" mass="41357">MAGSDKLSHNPSDDKHHHHHHHHGSADGEEQEALMRAISGSSDKGSRVTLIGLATNIFLTFVKGIAGYLLSSASLLADAGHSLSDLVADFVTLFCWRWSRRPKNKDYPFGYGKYESVGSLVVAFLLLSGGSGIAFHSYRSFLPIISTWFPNHLDLTKISSSSHHPTHSHNLSESSDIRASYFALLSILAKEYLYRMTYKVGKSENSNVLIANALHHRSDAWSSLVALIAIVGSSLGYKILDPIGGFIVSSMILKGCYSIGKRSFEDLLDKRTDLSFDHDIENLIIDGINQLDSTRLNLSIDSIRHLKIGPDLLVFVEVYVTYADDPKKDNQIMFSSNQWIFVQQMLSRLIFKEKKSVKEVFVKFKLKHQS</sequence>
<feature type="domain" description="Cation efflux protein transmembrane" evidence="9">
    <location>
        <begin position="50"/>
        <end position="268"/>
    </location>
</feature>
<dbReference type="InterPro" id="IPR058533">
    <property type="entry name" value="Cation_efflux_TM"/>
</dbReference>
<dbReference type="GO" id="GO:0030003">
    <property type="term" value="P:intracellular monoatomic cation homeostasis"/>
    <property type="evidence" value="ECO:0007669"/>
    <property type="project" value="UniProtKB-ARBA"/>
</dbReference>
<dbReference type="AlphaFoldDB" id="A0AAV0BVV9"/>
<evidence type="ECO:0000256" key="8">
    <source>
        <dbReference type="SAM" id="Phobius"/>
    </source>
</evidence>
<dbReference type="InterPro" id="IPR027469">
    <property type="entry name" value="Cation_efflux_TMD_sf"/>
</dbReference>
<protein>
    <submittedName>
        <fullName evidence="11">Mitochondrial iron ion transporter</fullName>
    </submittedName>
</protein>
<dbReference type="InterPro" id="IPR050291">
    <property type="entry name" value="CDF_Transporter"/>
</dbReference>
<evidence type="ECO:0000256" key="1">
    <source>
        <dbReference type="ARBA" id="ARBA00004141"/>
    </source>
</evidence>
<comment type="similarity">
    <text evidence="2">Belongs to the cation diffusion facilitator (CDF) transporter (TC 2.A.4) family.</text>
</comment>
<keyword evidence="5 8" id="KW-1133">Transmembrane helix</keyword>
<dbReference type="EMBL" id="CALTRL010006284">
    <property type="protein sequence ID" value="CAH7690370.1"/>
    <property type="molecule type" value="Genomic_DNA"/>
</dbReference>
<accession>A0AAV0BVV9</accession>
<name>A0AAV0BVV9_PHAPC</name>
<keyword evidence="12" id="KW-1185">Reference proteome</keyword>
<feature type="transmembrane region" description="Helical" evidence="8">
    <location>
        <begin position="48"/>
        <end position="69"/>
    </location>
</feature>
<feature type="transmembrane region" description="Helical" evidence="8">
    <location>
        <begin position="117"/>
        <end position="138"/>
    </location>
</feature>
<dbReference type="InterPro" id="IPR002524">
    <property type="entry name" value="Cation_efflux"/>
</dbReference>
<evidence type="ECO:0000313" key="11">
    <source>
        <dbReference type="EMBL" id="CAH7690370.1"/>
    </source>
</evidence>
<proteinExistence type="inferred from homology"/>
<evidence type="ECO:0000256" key="5">
    <source>
        <dbReference type="ARBA" id="ARBA00022989"/>
    </source>
</evidence>
<dbReference type="PANTHER" id="PTHR43840">
    <property type="entry name" value="MITOCHONDRIAL METAL TRANSPORTER 1-RELATED"/>
    <property type="match status" value="1"/>
</dbReference>
<feature type="region of interest" description="Disordered" evidence="7">
    <location>
        <begin position="1"/>
        <end position="31"/>
    </location>
</feature>
<dbReference type="SUPFAM" id="SSF161111">
    <property type="entry name" value="Cation efflux protein transmembrane domain-like"/>
    <property type="match status" value="1"/>
</dbReference>
<dbReference type="GO" id="GO:0008324">
    <property type="term" value="F:monoatomic cation transmembrane transporter activity"/>
    <property type="evidence" value="ECO:0007669"/>
    <property type="project" value="InterPro"/>
</dbReference>
<keyword evidence="4 8" id="KW-0812">Transmembrane</keyword>
<keyword evidence="3" id="KW-0813">Transport</keyword>
<dbReference type="EMBL" id="CALTRL010004399">
    <property type="protein sequence ID" value="CAH7683025.1"/>
    <property type="molecule type" value="Genomic_DNA"/>
</dbReference>
<evidence type="ECO:0000256" key="6">
    <source>
        <dbReference type="ARBA" id="ARBA00023136"/>
    </source>
</evidence>
<dbReference type="Pfam" id="PF01545">
    <property type="entry name" value="Cation_efflux"/>
    <property type="match status" value="1"/>
</dbReference>
<evidence type="ECO:0000256" key="3">
    <source>
        <dbReference type="ARBA" id="ARBA00022448"/>
    </source>
</evidence>
<dbReference type="FunFam" id="1.20.1510.10:FF:000006">
    <property type="entry name" value="Divalent cation efflux transporter"/>
    <property type="match status" value="1"/>
</dbReference>
<evidence type="ECO:0000256" key="4">
    <source>
        <dbReference type="ARBA" id="ARBA00022692"/>
    </source>
</evidence>
<comment type="caution">
    <text evidence="11">The sequence shown here is derived from an EMBL/GenBank/DDBJ whole genome shotgun (WGS) entry which is preliminary data.</text>
</comment>
<dbReference type="PANTHER" id="PTHR43840:SF15">
    <property type="entry name" value="MITOCHONDRIAL METAL TRANSPORTER 1-RELATED"/>
    <property type="match status" value="1"/>
</dbReference>
<dbReference type="Gene3D" id="1.20.1510.10">
    <property type="entry name" value="Cation efflux protein transmembrane domain"/>
    <property type="match status" value="1"/>
</dbReference>
<comment type="subcellular location">
    <subcellularLocation>
        <location evidence="1">Membrane</location>
        <topology evidence="1">Multi-pass membrane protein</topology>
    </subcellularLocation>
</comment>
<feature type="compositionally biased region" description="Basic and acidic residues" evidence="7">
    <location>
        <begin position="1"/>
        <end position="15"/>
    </location>
</feature>
<keyword evidence="6 8" id="KW-0472">Membrane</keyword>
<dbReference type="GO" id="GO:0016020">
    <property type="term" value="C:membrane"/>
    <property type="evidence" value="ECO:0007669"/>
    <property type="project" value="UniProtKB-SubCell"/>
</dbReference>